<dbReference type="PANTHER" id="PTHR43280:SF32">
    <property type="entry name" value="TRANSCRIPTIONAL REGULATORY PROTEIN"/>
    <property type="match status" value="1"/>
</dbReference>
<keyword evidence="3" id="KW-0804">Transcription</keyword>
<dbReference type="EMBL" id="RBXB01000001">
    <property type="protein sequence ID" value="RKT01742.1"/>
    <property type="molecule type" value="Genomic_DNA"/>
</dbReference>
<protein>
    <submittedName>
        <fullName evidence="5">AraC-like DNA-binding protein</fullName>
    </submittedName>
</protein>
<dbReference type="SMART" id="SM00342">
    <property type="entry name" value="HTH_ARAC"/>
    <property type="match status" value="1"/>
</dbReference>
<dbReference type="PANTHER" id="PTHR43280">
    <property type="entry name" value="ARAC-FAMILY TRANSCRIPTIONAL REGULATOR"/>
    <property type="match status" value="1"/>
</dbReference>
<evidence type="ECO:0000256" key="2">
    <source>
        <dbReference type="ARBA" id="ARBA00023125"/>
    </source>
</evidence>
<dbReference type="SUPFAM" id="SSF46689">
    <property type="entry name" value="Homeodomain-like"/>
    <property type="match status" value="1"/>
</dbReference>
<dbReference type="PRINTS" id="PR00032">
    <property type="entry name" value="HTHARAC"/>
</dbReference>
<dbReference type="Gene3D" id="1.10.10.60">
    <property type="entry name" value="Homeodomain-like"/>
    <property type="match status" value="1"/>
</dbReference>
<comment type="caution">
    <text evidence="5">The sequence shown here is derived from an EMBL/GenBank/DDBJ whole genome shotgun (WGS) entry which is preliminary data.</text>
</comment>
<dbReference type="GO" id="GO:0043565">
    <property type="term" value="F:sequence-specific DNA binding"/>
    <property type="evidence" value="ECO:0007669"/>
    <property type="project" value="InterPro"/>
</dbReference>
<dbReference type="PROSITE" id="PS01124">
    <property type="entry name" value="HTH_ARAC_FAMILY_2"/>
    <property type="match status" value="1"/>
</dbReference>
<dbReference type="InterPro" id="IPR009057">
    <property type="entry name" value="Homeodomain-like_sf"/>
</dbReference>
<dbReference type="InterPro" id="IPR003313">
    <property type="entry name" value="AraC-bd"/>
</dbReference>
<dbReference type="InterPro" id="IPR018060">
    <property type="entry name" value="HTH_AraC"/>
</dbReference>
<accession>A0A495SQG4</accession>
<evidence type="ECO:0000259" key="4">
    <source>
        <dbReference type="PROSITE" id="PS01124"/>
    </source>
</evidence>
<name>A0A495SQG4_9FLAO</name>
<proteinExistence type="predicted"/>
<dbReference type="SUPFAM" id="SSF51215">
    <property type="entry name" value="Regulatory protein AraC"/>
    <property type="match status" value="1"/>
</dbReference>
<keyword evidence="6" id="KW-1185">Reference proteome</keyword>
<organism evidence="5 6">
    <name type="scientific">Chryseobacterium defluvii</name>
    <dbReference type="NCBI Taxonomy" id="160396"/>
    <lineage>
        <taxon>Bacteria</taxon>
        <taxon>Pseudomonadati</taxon>
        <taxon>Bacteroidota</taxon>
        <taxon>Flavobacteriia</taxon>
        <taxon>Flavobacteriales</taxon>
        <taxon>Weeksellaceae</taxon>
        <taxon>Chryseobacterium group</taxon>
        <taxon>Chryseobacterium</taxon>
    </lineage>
</organism>
<sequence length="290" mass="34158">MNKLITEPFLFSDHNQQFINTKEIKDLVELRPNELLQPHKVSFFAIHLFYKGKGKHSVDFTTFDIEENNILFISPNQIAQFYHPIEYNGKVLIFTEEFFCRNKVQTQFLGQTNLFNDPLQLSYFNVGNKLNELLSIFNFINEGLNRPHNEIQTSILNNYLFNILLIAEELYQPQNKMLITTPDKVLVSKFKSLVNKNINYQLPLQFYTDQLHVSLRTLEQAFNKNEKITPKKFVTDSLVMEIKRNLVFRENTISEIAFSLGFKEISNFTKFFKLKTGLTPSQFQKMFQIN</sequence>
<dbReference type="InterPro" id="IPR037923">
    <property type="entry name" value="HTH-like"/>
</dbReference>
<keyword evidence="2 5" id="KW-0238">DNA-binding</keyword>
<feature type="domain" description="HTH araC/xylS-type" evidence="4">
    <location>
        <begin position="188"/>
        <end position="286"/>
    </location>
</feature>
<dbReference type="Pfam" id="PF12833">
    <property type="entry name" value="HTH_18"/>
    <property type="match status" value="1"/>
</dbReference>
<dbReference type="RefSeq" id="WP_121460629.1">
    <property type="nucleotide sequence ID" value="NZ_RBXB01000001.1"/>
</dbReference>
<gene>
    <name evidence="5" type="ORF">BCF58_0966</name>
</gene>
<keyword evidence="1" id="KW-0805">Transcription regulation</keyword>
<dbReference type="OrthoDB" id="1096411at2"/>
<dbReference type="GO" id="GO:0003700">
    <property type="term" value="F:DNA-binding transcription factor activity"/>
    <property type="evidence" value="ECO:0007669"/>
    <property type="project" value="InterPro"/>
</dbReference>
<dbReference type="Proteomes" id="UP000272428">
    <property type="component" value="Unassembled WGS sequence"/>
</dbReference>
<evidence type="ECO:0000256" key="1">
    <source>
        <dbReference type="ARBA" id="ARBA00023015"/>
    </source>
</evidence>
<evidence type="ECO:0000256" key="3">
    <source>
        <dbReference type="ARBA" id="ARBA00023163"/>
    </source>
</evidence>
<dbReference type="Pfam" id="PF02311">
    <property type="entry name" value="AraC_binding"/>
    <property type="match status" value="1"/>
</dbReference>
<evidence type="ECO:0000313" key="6">
    <source>
        <dbReference type="Proteomes" id="UP000272428"/>
    </source>
</evidence>
<dbReference type="InterPro" id="IPR020449">
    <property type="entry name" value="Tscrpt_reg_AraC-type_HTH"/>
</dbReference>
<dbReference type="AlphaFoldDB" id="A0A495SQG4"/>
<reference evidence="5 6" key="1">
    <citation type="submission" date="2018-10" db="EMBL/GenBank/DDBJ databases">
        <title>Genomic Encyclopedia of Archaeal and Bacterial Type Strains, Phase II (KMG-II): from individual species to whole genera.</title>
        <authorList>
            <person name="Goeker M."/>
        </authorList>
    </citation>
    <scope>NUCLEOTIDE SEQUENCE [LARGE SCALE GENOMIC DNA]</scope>
    <source>
        <strain evidence="5 6">DSM 14219</strain>
    </source>
</reference>
<evidence type="ECO:0000313" key="5">
    <source>
        <dbReference type="EMBL" id="RKT01742.1"/>
    </source>
</evidence>